<feature type="transmembrane region" description="Helical" evidence="7">
    <location>
        <begin position="483"/>
        <end position="504"/>
    </location>
</feature>
<keyword evidence="9" id="KW-1185">Reference proteome</keyword>
<dbReference type="PANTHER" id="PTHR45649:SF6">
    <property type="entry name" value="GABA-SPECIFIC PERMEASE"/>
    <property type="match status" value="1"/>
</dbReference>
<feature type="transmembrane region" description="Helical" evidence="7">
    <location>
        <begin position="454"/>
        <end position="471"/>
    </location>
</feature>
<comment type="subcellular location">
    <subcellularLocation>
        <location evidence="1">Membrane</location>
        <topology evidence="1">Multi-pass membrane protein</topology>
    </subcellularLocation>
</comment>
<dbReference type="AlphaFoldDB" id="A0AAD6CRV0"/>
<feature type="region of interest" description="Disordered" evidence="6">
    <location>
        <begin position="1"/>
        <end position="23"/>
    </location>
</feature>
<feature type="transmembrane region" description="Helical" evidence="7">
    <location>
        <begin position="414"/>
        <end position="434"/>
    </location>
</feature>
<reference evidence="8 9" key="1">
    <citation type="journal article" date="2023" name="IMA Fungus">
        <title>Comparative genomic study of the Penicillium genus elucidates a diverse pangenome and 15 lateral gene transfer events.</title>
        <authorList>
            <person name="Petersen C."/>
            <person name="Sorensen T."/>
            <person name="Nielsen M.R."/>
            <person name="Sondergaard T.E."/>
            <person name="Sorensen J.L."/>
            <person name="Fitzpatrick D.A."/>
            <person name="Frisvad J.C."/>
            <person name="Nielsen K.L."/>
        </authorList>
    </citation>
    <scope>NUCLEOTIDE SEQUENCE [LARGE SCALE GENOMIC DNA]</scope>
    <source>
        <strain evidence="8 9">IBT 35679</strain>
    </source>
</reference>
<organism evidence="8 9">
    <name type="scientific">Penicillium frequentans</name>
    <dbReference type="NCBI Taxonomy" id="3151616"/>
    <lineage>
        <taxon>Eukaryota</taxon>
        <taxon>Fungi</taxon>
        <taxon>Dikarya</taxon>
        <taxon>Ascomycota</taxon>
        <taxon>Pezizomycotina</taxon>
        <taxon>Eurotiomycetes</taxon>
        <taxon>Eurotiomycetidae</taxon>
        <taxon>Eurotiales</taxon>
        <taxon>Aspergillaceae</taxon>
        <taxon>Penicillium</taxon>
    </lineage>
</organism>
<dbReference type="EMBL" id="JAQIZZ010000006">
    <property type="protein sequence ID" value="KAJ5537646.1"/>
    <property type="molecule type" value="Genomic_DNA"/>
</dbReference>
<feature type="transmembrane region" description="Helical" evidence="7">
    <location>
        <begin position="78"/>
        <end position="111"/>
    </location>
</feature>
<evidence type="ECO:0000256" key="1">
    <source>
        <dbReference type="ARBA" id="ARBA00004141"/>
    </source>
</evidence>
<evidence type="ECO:0000313" key="9">
    <source>
        <dbReference type="Proteomes" id="UP001220324"/>
    </source>
</evidence>
<comment type="caution">
    <text evidence="8">The sequence shown here is derived from an EMBL/GenBank/DDBJ whole genome shotgun (WGS) entry which is preliminary data.</text>
</comment>
<evidence type="ECO:0000256" key="2">
    <source>
        <dbReference type="ARBA" id="ARBA00022448"/>
    </source>
</evidence>
<keyword evidence="5 7" id="KW-0472">Membrane</keyword>
<keyword evidence="3 7" id="KW-0812">Transmembrane</keyword>
<feature type="transmembrane region" description="Helical" evidence="7">
    <location>
        <begin position="333"/>
        <end position="354"/>
    </location>
</feature>
<evidence type="ECO:0000256" key="7">
    <source>
        <dbReference type="SAM" id="Phobius"/>
    </source>
</evidence>
<feature type="transmembrane region" description="Helical" evidence="7">
    <location>
        <begin position="388"/>
        <end position="408"/>
    </location>
</feature>
<feature type="compositionally biased region" description="Basic and acidic residues" evidence="6">
    <location>
        <begin position="1"/>
        <end position="12"/>
    </location>
</feature>
<keyword evidence="2" id="KW-0813">Transport</keyword>
<evidence type="ECO:0000256" key="4">
    <source>
        <dbReference type="ARBA" id="ARBA00022989"/>
    </source>
</evidence>
<dbReference type="InterPro" id="IPR002293">
    <property type="entry name" value="AA/rel_permease1"/>
</dbReference>
<feature type="transmembrane region" description="Helical" evidence="7">
    <location>
        <begin position="170"/>
        <end position="191"/>
    </location>
</feature>
<evidence type="ECO:0000256" key="6">
    <source>
        <dbReference type="SAM" id="MobiDB-lite"/>
    </source>
</evidence>
<feature type="transmembrane region" description="Helical" evidence="7">
    <location>
        <begin position="132"/>
        <end position="158"/>
    </location>
</feature>
<feature type="region of interest" description="Disordered" evidence="6">
    <location>
        <begin position="520"/>
        <end position="544"/>
    </location>
</feature>
<evidence type="ECO:0000256" key="3">
    <source>
        <dbReference type="ARBA" id="ARBA00022692"/>
    </source>
</evidence>
<feature type="transmembrane region" description="Helical" evidence="7">
    <location>
        <begin position="277"/>
        <end position="301"/>
    </location>
</feature>
<evidence type="ECO:0000256" key="5">
    <source>
        <dbReference type="ARBA" id="ARBA00023136"/>
    </source>
</evidence>
<evidence type="ECO:0008006" key="10">
    <source>
        <dbReference type="Google" id="ProtNLM"/>
    </source>
</evidence>
<sequence length="544" mass="59245">MDDSRDSAHDAEAAVSNVPSASDTGDSALLAKMGYKQELRRQYSTPQVFAIAFSIMGLVPSIASTIAFSLPAGPVGMVWGWFTASIFIFIVGLAMSDLASAMPTAGGLYWWTHYFAGPKYKSPLSFLIGYSNTLGLIGGICSVDYTLALMIISCVSIARDGAWSASRGEIYAMYVALILIHGFSGSFMGRIMPKIQTFCIYINIALVIATVIALPVGKVTRGGSLNSGNYVFRHIDNETTWPTGWAFMLSWLAPIWSIGSFDSCVHMSEEAMHAAKAVPLGIMFSAGSACVLGLLVLSVMAATMNPDVSQTINTQFGQPMAQIYYDALGKEGALGFMIVLCIIQYLIGLSLIVAASRQAWAFSRDGALPFSTFFRHVSKRIQYQPVRMVCGLVIVCLVLGLLCLINNAAANALFSLFVASNYLSWGTPIFCRLVWGQDRFRPGEFYTGRYSKPIAWVAVVYLVFGVVLSMFPSGGPDPAPSDMNYTIVINGFVWIGCMIYYFIFARHWYTGPKMTVDEGQSIDSDNTVPAPVDLQQTSNDHKQE</sequence>
<dbReference type="GO" id="GO:0022857">
    <property type="term" value="F:transmembrane transporter activity"/>
    <property type="evidence" value="ECO:0007669"/>
    <property type="project" value="InterPro"/>
</dbReference>
<keyword evidence="4 7" id="KW-1133">Transmembrane helix</keyword>
<name>A0AAD6CRV0_9EURO</name>
<feature type="transmembrane region" description="Helical" evidence="7">
    <location>
        <begin position="48"/>
        <end position="72"/>
    </location>
</feature>
<evidence type="ECO:0000313" key="8">
    <source>
        <dbReference type="EMBL" id="KAJ5537646.1"/>
    </source>
</evidence>
<feature type="transmembrane region" description="Helical" evidence="7">
    <location>
        <begin position="198"/>
        <end position="217"/>
    </location>
</feature>
<dbReference type="Pfam" id="PF13520">
    <property type="entry name" value="AA_permease_2"/>
    <property type="match status" value="1"/>
</dbReference>
<protein>
    <recommendedName>
        <fullName evidence="10">GABA-specific permease</fullName>
    </recommendedName>
</protein>
<dbReference type="Proteomes" id="UP001220324">
    <property type="component" value="Unassembled WGS sequence"/>
</dbReference>
<proteinExistence type="predicted"/>
<accession>A0AAD6CRV0</accession>
<dbReference type="PIRSF" id="PIRSF006060">
    <property type="entry name" value="AA_transporter"/>
    <property type="match status" value="1"/>
</dbReference>
<dbReference type="GO" id="GO:0016020">
    <property type="term" value="C:membrane"/>
    <property type="evidence" value="ECO:0007669"/>
    <property type="project" value="UniProtKB-SubCell"/>
</dbReference>
<gene>
    <name evidence="8" type="ORF">N7494_007125</name>
</gene>
<dbReference type="Gene3D" id="1.20.1740.10">
    <property type="entry name" value="Amino acid/polyamine transporter I"/>
    <property type="match status" value="1"/>
</dbReference>
<dbReference type="PANTHER" id="PTHR45649">
    <property type="entry name" value="AMINO-ACID PERMEASE BAT1"/>
    <property type="match status" value="1"/>
</dbReference>